<dbReference type="Proteomes" id="UP000053237">
    <property type="component" value="Unassembled WGS sequence"/>
</dbReference>
<organism evidence="1 2">
    <name type="scientific">Albugo candida</name>
    <dbReference type="NCBI Taxonomy" id="65357"/>
    <lineage>
        <taxon>Eukaryota</taxon>
        <taxon>Sar</taxon>
        <taxon>Stramenopiles</taxon>
        <taxon>Oomycota</taxon>
        <taxon>Peronosporomycetes</taxon>
        <taxon>Albuginales</taxon>
        <taxon>Albuginaceae</taxon>
        <taxon>Albugo</taxon>
    </lineage>
</organism>
<comment type="caution">
    <text evidence="1">The sequence shown here is derived from an EMBL/GenBank/DDBJ whole genome shotgun (WGS) entry which is preliminary data.</text>
</comment>
<keyword evidence="2" id="KW-1185">Reference proteome</keyword>
<dbReference type="InParanoid" id="A0A024FWK1"/>
<protein>
    <submittedName>
        <fullName evidence="1">Uncharacterized protein</fullName>
    </submittedName>
</protein>
<dbReference type="EMBL" id="CAIX01001028">
    <property type="protein sequence ID" value="CCI11421.1"/>
    <property type="molecule type" value="Genomic_DNA"/>
</dbReference>
<reference evidence="1 2" key="1">
    <citation type="submission" date="2012-05" db="EMBL/GenBank/DDBJ databases">
        <title>Recombination and specialization in a pathogen metapopulation.</title>
        <authorList>
            <person name="Gardiner A."/>
            <person name="Kemen E."/>
            <person name="Schultz-Larsen T."/>
            <person name="MacLean D."/>
            <person name="Van Oosterhout C."/>
            <person name="Jones J.D.G."/>
        </authorList>
    </citation>
    <scope>NUCLEOTIDE SEQUENCE [LARGE SCALE GENOMIC DNA]</scope>
    <source>
        <strain evidence="1 2">Ac Nc2</strain>
    </source>
</reference>
<gene>
    <name evidence="1" type="ORF">BN9_128900</name>
</gene>
<proteinExistence type="predicted"/>
<evidence type="ECO:0000313" key="1">
    <source>
        <dbReference type="EMBL" id="CCI11421.1"/>
    </source>
</evidence>
<evidence type="ECO:0000313" key="2">
    <source>
        <dbReference type="Proteomes" id="UP000053237"/>
    </source>
</evidence>
<sequence length="109" mass="12347">MTKKYESSDHQDQLLMHWTQISASVPSSKILFHSNSQVCFKQCGTGNHLPDAGGRFSFAGPQSPNERHRKRESVHAKFEELLQESWKHDQIAIFRADTALTTSSPAQLH</sequence>
<name>A0A024FWK1_9STRA</name>
<accession>A0A024FWK1</accession>
<dbReference type="AlphaFoldDB" id="A0A024FWK1"/>